<accession>A0ACC6PAB1</accession>
<proteinExistence type="predicted"/>
<evidence type="ECO:0000313" key="2">
    <source>
        <dbReference type="Proteomes" id="UP001380953"/>
    </source>
</evidence>
<name>A0ACC6PAB1_9BACL</name>
<comment type="caution">
    <text evidence="1">The sequence shown here is derived from an EMBL/GenBank/DDBJ whole genome shotgun (WGS) entry which is preliminary data.</text>
</comment>
<reference evidence="1" key="1">
    <citation type="submission" date="2024-03" db="EMBL/GenBank/DDBJ databases">
        <title>Whole genome sequecning of epiphytes from Marcgravia umbellata leaves.</title>
        <authorList>
            <person name="Kumar G."/>
            <person name="Savka M.A."/>
        </authorList>
    </citation>
    <scope>NUCLEOTIDE SEQUENCE</scope>
    <source>
        <strain evidence="1">RIT_BL5</strain>
    </source>
</reference>
<dbReference type="EMBL" id="JBBKAR010000026">
    <property type="protein sequence ID" value="MEJ8303875.1"/>
    <property type="molecule type" value="Genomic_DNA"/>
</dbReference>
<protein>
    <submittedName>
        <fullName evidence="1">SulP family inorganic anion transporter</fullName>
    </submittedName>
</protein>
<keyword evidence="2" id="KW-1185">Reference proteome</keyword>
<organism evidence="1 2">
    <name type="scientific">Saccharibacillus sacchari</name>
    <dbReference type="NCBI Taxonomy" id="456493"/>
    <lineage>
        <taxon>Bacteria</taxon>
        <taxon>Bacillati</taxon>
        <taxon>Bacillota</taxon>
        <taxon>Bacilli</taxon>
        <taxon>Bacillales</taxon>
        <taxon>Paenibacillaceae</taxon>
        <taxon>Saccharibacillus</taxon>
    </lineage>
</organism>
<dbReference type="Proteomes" id="UP001380953">
    <property type="component" value="Unassembled WGS sequence"/>
</dbReference>
<evidence type="ECO:0000313" key="1">
    <source>
        <dbReference type="EMBL" id="MEJ8303875.1"/>
    </source>
</evidence>
<gene>
    <name evidence="1" type="ORF">WKI47_08155</name>
</gene>
<sequence length="579" mass="61252">MFKKGWGRFEGYGKGDFKRDLIAGCIVGIIAIPLGMAFAIASGVKPETGIYTTIIAGVLISLLGGSKFQIGGPTGAFIPILLGIVLQYGYDKLLVAGFMAGVFLVLMGVFKLGTLIKFIPKPVTVGFTAGIAVTIFAGQIGNFLGLSGLERHESFLLNMKELAVHIDTLNIYAVIVAGVCLASLLLVPRFLPKVPPSLVGLLLSTLVAVLFMNGKVATIGSAYGNIPAALPSFQLPELSWENMRLMIGPAIVIALLGGIESLLSAVVADGMGGSRHNSNRELIGQGIANMTVPLFGGIPATGAIARTATNIKNGAVSPLSGIIHGLVVLLVLVLLAPYASAIPLAAMAPILMIVAWNMSERKPFAKLLKLRNSDSIVLVVTFLLTVFTTLTTAVEVGLALAVLLFVKRMAGEQRLDKVLPDHDGRHGKVSAGRVTAESDCPQLGIFNVRGALFFGVRDPFETPEFAAAHDLSHTLLLRMGGVPLIDASGEATLHRLLKKVRSFGGTLMVSGLQSQPKRMLEKTGWLAELGDENCFAHTGEAIDAALERHIEMSRCAGCEAAAFRECAELRKHADTENVS</sequence>